<name>A0AAV6PTI6_SOLSE</name>
<gene>
    <name evidence="1" type="ORF">JOB18_013996</name>
</gene>
<evidence type="ECO:0000313" key="1">
    <source>
        <dbReference type="EMBL" id="KAG7474655.1"/>
    </source>
</evidence>
<dbReference type="Proteomes" id="UP000693946">
    <property type="component" value="Linkage Group LG9"/>
</dbReference>
<keyword evidence="2" id="KW-1185">Reference proteome</keyword>
<protein>
    <submittedName>
        <fullName evidence="1">Uncharacterized protein</fullName>
    </submittedName>
</protein>
<proteinExistence type="predicted"/>
<reference evidence="1 2" key="1">
    <citation type="journal article" date="2021" name="Sci. Rep.">
        <title>Chromosome anchoring in Senegalese sole (Solea senegalensis) reveals sex-associated markers and genome rearrangements in flatfish.</title>
        <authorList>
            <person name="Guerrero-Cozar I."/>
            <person name="Gomez-Garrido J."/>
            <person name="Berbel C."/>
            <person name="Martinez-Blanch J.F."/>
            <person name="Alioto T."/>
            <person name="Claros M.G."/>
            <person name="Gagnaire P.A."/>
            <person name="Manchado M."/>
        </authorList>
    </citation>
    <scope>NUCLEOTIDE SEQUENCE [LARGE SCALE GENOMIC DNA]</scope>
    <source>
        <strain evidence="1">Sse05_10M</strain>
    </source>
</reference>
<dbReference type="AlphaFoldDB" id="A0AAV6PTI6"/>
<organism evidence="1 2">
    <name type="scientific">Solea senegalensis</name>
    <name type="common">Senegalese sole</name>
    <dbReference type="NCBI Taxonomy" id="28829"/>
    <lineage>
        <taxon>Eukaryota</taxon>
        <taxon>Metazoa</taxon>
        <taxon>Chordata</taxon>
        <taxon>Craniata</taxon>
        <taxon>Vertebrata</taxon>
        <taxon>Euteleostomi</taxon>
        <taxon>Actinopterygii</taxon>
        <taxon>Neopterygii</taxon>
        <taxon>Teleostei</taxon>
        <taxon>Neoteleostei</taxon>
        <taxon>Acanthomorphata</taxon>
        <taxon>Carangaria</taxon>
        <taxon>Pleuronectiformes</taxon>
        <taxon>Pleuronectoidei</taxon>
        <taxon>Soleidae</taxon>
        <taxon>Solea</taxon>
    </lineage>
</organism>
<evidence type="ECO:0000313" key="2">
    <source>
        <dbReference type="Proteomes" id="UP000693946"/>
    </source>
</evidence>
<sequence>MSSVTIISQIKFGTLGSFKVAAIQTLHRRSRRSVRLAVERLITADIVDELHPPEMIPHEVYGAHFVSWSNTIFSGLRPDAFHK</sequence>
<comment type="caution">
    <text evidence="1">The sequence shown here is derived from an EMBL/GenBank/DDBJ whole genome shotgun (WGS) entry which is preliminary data.</text>
</comment>
<accession>A0AAV6PTI6</accession>
<dbReference type="EMBL" id="JAGKHQ010000021">
    <property type="protein sequence ID" value="KAG7474655.1"/>
    <property type="molecule type" value="Genomic_DNA"/>
</dbReference>